<reference evidence="8 9" key="1">
    <citation type="submission" date="2018-11" db="EMBL/GenBank/DDBJ databases">
        <title>Trebonia kvetii gen.nov., sp.nov., a novel acidophilic actinobacterium, and proposal of the new actinobacterial family Treboniaceae fam. nov.</title>
        <authorList>
            <person name="Rapoport D."/>
            <person name="Sagova-Mareckova M."/>
            <person name="Sedlacek I."/>
            <person name="Provaznik J."/>
            <person name="Kralova S."/>
            <person name="Pavlinic D."/>
            <person name="Benes V."/>
            <person name="Kopecky J."/>
        </authorList>
    </citation>
    <scope>NUCLEOTIDE SEQUENCE [LARGE SCALE GENOMIC DNA]</scope>
    <source>
        <strain evidence="8 9">15Tr583</strain>
    </source>
</reference>
<evidence type="ECO:0000256" key="4">
    <source>
        <dbReference type="SAM" id="MobiDB-lite"/>
    </source>
</evidence>
<dbReference type="InterPro" id="IPR007168">
    <property type="entry name" value="Phageshock_PspC_N"/>
</dbReference>
<dbReference type="InterPro" id="IPR003594">
    <property type="entry name" value="HATPase_dom"/>
</dbReference>
<feature type="transmembrane region" description="Helical" evidence="5">
    <location>
        <begin position="162"/>
        <end position="180"/>
    </location>
</feature>
<protein>
    <submittedName>
        <fullName evidence="8">ATP-binding protein</fullName>
    </submittedName>
</protein>
<dbReference type="Pfam" id="PF04024">
    <property type="entry name" value="PspC"/>
    <property type="match status" value="1"/>
</dbReference>
<feature type="region of interest" description="Disordered" evidence="4">
    <location>
        <begin position="1"/>
        <end position="37"/>
    </location>
</feature>
<evidence type="ECO:0000259" key="6">
    <source>
        <dbReference type="Pfam" id="PF02518"/>
    </source>
</evidence>
<feature type="transmembrane region" description="Helical" evidence="5">
    <location>
        <begin position="93"/>
        <end position="117"/>
    </location>
</feature>
<feature type="compositionally biased region" description="Basic and acidic residues" evidence="4">
    <location>
        <begin position="14"/>
        <end position="26"/>
    </location>
</feature>
<dbReference type="Pfam" id="PF02518">
    <property type="entry name" value="HATPase_c"/>
    <property type="match status" value="1"/>
</dbReference>
<keyword evidence="5" id="KW-0472">Membrane</keyword>
<keyword evidence="2" id="KW-0418">Kinase</keyword>
<dbReference type="GO" id="GO:0016301">
    <property type="term" value="F:kinase activity"/>
    <property type="evidence" value="ECO:0007669"/>
    <property type="project" value="UniProtKB-KW"/>
</dbReference>
<feature type="transmembrane region" description="Helical" evidence="5">
    <location>
        <begin position="137"/>
        <end position="156"/>
    </location>
</feature>
<evidence type="ECO:0000256" key="3">
    <source>
        <dbReference type="ARBA" id="ARBA00023012"/>
    </source>
</evidence>
<dbReference type="GO" id="GO:0005524">
    <property type="term" value="F:ATP binding"/>
    <property type="evidence" value="ECO:0007669"/>
    <property type="project" value="UniProtKB-KW"/>
</dbReference>
<gene>
    <name evidence="8" type="ORF">EAS64_16380</name>
</gene>
<keyword evidence="3" id="KW-0902">Two-component regulatory system</keyword>
<comment type="caution">
    <text evidence="8">The sequence shown here is derived from an EMBL/GenBank/DDBJ whole genome shotgun (WGS) entry which is preliminary data.</text>
</comment>
<keyword evidence="1" id="KW-0808">Transferase</keyword>
<feature type="transmembrane region" description="Helical" evidence="5">
    <location>
        <begin position="213"/>
        <end position="232"/>
    </location>
</feature>
<dbReference type="SUPFAM" id="SSF55874">
    <property type="entry name" value="ATPase domain of HSP90 chaperone/DNA topoisomerase II/histidine kinase"/>
    <property type="match status" value="1"/>
</dbReference>
<feature type="transmembrane region" description="Helical" evidence="5">
    <location>
        <begin position="238"/>
        <end position="261"/>
    </location>
</feature>
<keyword evidence="8" id="KW-0547">Nucleotide-binding</keyword>
<feature type="domain" description="Phage shock protein PspC N-terminal" evidence="7">
    <location>
        <begin position="63"/>
        <end position="119"/>
    </location>
</feature>
<dbReference type="InterPro" id="IPR050482">
    <property type="entry name" value="Sensor_HK_TwoCompSys"/>
</dbReference>
<dbReference type="Gene3D" id="3.30.565.10">
    <property type="entry name" value="Histidine kinase-like ATPase, C-terminal domain"/>
    <property type="match status" value="1"/>
</dbReference>
<feature type="compositionally biased region" description="Low complexity" evidence="4">
    <location>
        <begin position="474"/>
        <end position="485"/>
    </location>
</feature>
<keyword evidence="5" id="KW-0812">Transmembrane</keyword>
<keyword evidence="5" id="KW-1133">Transmembrane helix</keyword>
<evidence type="ECO:0000259" key="7">
    <source>
        <dbReference type="Pfam" id="PF04024"/>
    </source>
</evidence>
<keyword evidence="8" id="KW-0067">ATP-binding</keyword>
<dbReference type="InterPro" id="IPR036890">
    <property type="entry name" value="HATPase_C_sf"/>
</dbReference>
<dbReference type="RefSeq" id="WP_145853868.1">
    <property type="nucleotide sequence ID" value="NZ_RPFW01000003.1"/>
</dbReference>
<dbReference type="GO" id="GO:0000160">
    <property type="term" value="P:phosphorelay signal transduction system"/>
    <property type="evidence" value="ECO:0007669"/>
    <property type="project" value="UniProtKB-KW"/>
</dbReference>
<sequence>MQEPSEQPWPPFRFQDRPEQPAGEHRHGPHSWQGPGYRDDAHEWASHWGNRARRWWGRGDGEPLRRNPEDRLAGGLAAGLAAWRGFSPNTVRIVLAVLAFVSSGWAVPFYFLGWLLIPVRGQETTIASKARHDSAGVALALALGSLLGAFLFLAGAFNDGAIGVYGWPQVFSLAFLTLIWRNAPDDERAALSHLVQPLESLGSGTASRRGTRLRLLGSAVLLAVGLGWLLSLHGGTQLLAPLSGFLLVAAGIVLLFGPWWLRIARDLVFERQARARAEERADIAARVHDSVLQTLALIQRRAEDPQAVVQLARAQERELRSWLFEGRAPGDADVSSVAEGVRQIQRDVEALHGVPVEIVTVGDCPLDEHLNALLGAAREATVNAAKWSGAAVISVFAEVEPDKVNVAVRDRGKGFDPDAVPGDRKGVAESIRGRMSRHGGDATVQSAPGEGTKVTLTMPRQPGSRDSGTADFGAAPAAPAAQPRPAEGKLR</sequence>
<dbReference type="EMBL" id="RPFW01000003">
    <property type="protein sequence ID" value="TVZ03998.1"/>
    <property type="molecule type" value="Genomic_DNA"/>
</dbReference>
<evidence type="ECO:0000313" key="8">
    <source>
        <dbReference type="EMBL" id="TVZ03998.1"/>
    </source>
</evidence>
<name>A0A6P2BYJ4_9ACTN</name>
<feature type="region of interest" description="Disordered" evidence="4">
    <location>
        <begin position="434"/>
        <end position="491"/>
    </location>
</feature>
<dbReference type="PANTHER" id="PTHR24421">
    <property type="entry name" value="NITRATE/NITRITE SENSOR PROTEIN NARX-RELATED"/>
    <property type="match status" value="1"/>
</dbReference>
<evidence type="ECO:0000313" key="9">
    <source>
        <dbReference type="Proteomes" id="UP000460272"/>
    </source>
</evidence>
<evidence type="ECO:0000256" key="1">
    <source>
        <dbReference type="ARBA" id="ARBA00022679"/>
    </source>
</evidence>
<feature type="domain" description="Histidine kinase/HSP90-like ATPase" evidence="6">
    <location>
        <begin position="376"/>
        <end position="461"/>
    </location>
</feature>
<dbReference type="OrthoDB" id="3534856at2"/>
<accession>A0A6P2BYJ4</accession>
<proteinExistence type="predicted"/>
<dbReference type="Proteomes" id="UP000460272">
    <property type="component" value="Unassembled WGS sequence"/>
</dbReference>
<organism evidence="8 9">
    <name type="scientific">Trebonia kvetii</name>
    <dbReference type="NCBI Taxonomy" id="2480626"/>
    <lineage>
        <taxon>Bacteria</taxon>
        <taxon>Bacillati</taxon>
        <taxon>Actinomycetota</taxon>
        <taxon>Actinomycetes</taxon>
        <taxon>Streptosporangiales</taxon>
        <taxon>Treboniaceae</taxon>
        <taxon>Trebonia</taxon>
    </lineage>
</organism>
<evidence type="ECO:0000256" key="5">
    <source>
        <dbReference type="SAM" id="Phobius"/>
    </source>
</evidence>
<dbReference type="PANTHER" id="PTHR24421:SF61">
    <property type="entry name" value="OXYGEN SENSOR HISTIDINE KINASE NREB"/>
    <property type="match status" value="1"/>
</dbReference>
<dbReference type="CDD" id="cd16917">
    <property type="entry name" value="HATPase_UhpB-NarQ-NarX-like"/>
    <property type="match status" value="1"/>
</dbReference>
<dbReference type="AlphaFoldDB" id="A0A6P2BYJ4"/>
<evidence type="ECO:0000256" key="2">
    <source>
        <dbReference type="ARBA" id="ARBA00022777"/>
    </source>
</evidence>
<keyword evidence="9" id="KW-1185">Reference proteome</keyword>